<comment type="cofactor">
    <cofactor evidence="6">
        <name>a divalent metal cation</name>
        <dbReference type="ChEBI" id="CHEBI:60240"/>
    </cofactor>
</comment>
<dbReference type="CDD" id="cd06142">
    <property type="entry name" value="RNaseD_exo"/>
    <property type="match status" value="1"/>
</dbReference>
<dbReference type="NCBIfam" id="TIGR01388">
    <property type="entry name" value="rnd"/>
    <property type="match status" value="1"/>
</dbReference>
<dbReference type="GO" id="GO:0008408">
    <property type="term" value="F:3'-5' exonuclease activity"/>
    <property type="evidence" value="ECO:0007669"/>
    <property type="project" value="InterPro"/>
</dbReference>
<dbReference type="InterPro" id="IPR002562">
    <property type="entry name" value="3'-5'_exonuclease_dom"/>
</dbReference>
<dbReference type="InterPro" id="IPR051086">
    <property type="entry name" value="RNase_D-like"/>
</dbReference>
<keyword evidence="3 6" id="KW-0540">Nuclease</keyword>
<comment type="similarity">
    <text evidence="6">Belongs to the RNase D family.</text>
</comment>
<keyword evidence="5 6" id="KW-0269">Exonuclease</keyword>
<evidence type="ECO:0000256" key="5">
    <source>
        <dbReference type="ARBA" id="ARBA00022839"/>
    </source>
</evidence>
<dbReference type="Gene3D" id="3.30.420.10">
    <property type="entry name" value="Ribonuclease H-like superfamily/Ribonuclease H"/>
    <property type="match status" value="1"/>
</dbReference>
<evidence type="ECO:0000256" key="3">
    <source>
        <dbReference type="ARBA" id="ARBA00022722"/>
    </source>
</evidence>
<evidence type="ECO:0000256" key="6">
    <source>
        <dbReference type="HAMAP-Rule" id="MF_01899"/>
    </source>
</evidence>
<reference evidence="8" key="2">
    <citation type="submission" date="2022-08" db="EMBL/GenBank/DDBJ databases">
        <authorList>
            <person name="Dong C."/>
        </authorList>
    </citation>
    <scope>NUCLEOTIDE SEQUENCE</scope>
    <source>
        <strain evidence="8">59MF3M-4</strain>
    </source>
</reference>
<keyword evidence="1 6" id="KW-0963">Cytoplasm</keyword>
<dbReference type="GO" id="GO:0000166">
    <property type="term" value="F:nucleotide binding"/>
    <property type="evidence" value="ECO:0007669"/>
    <property type="project" value="InterPro"/>
</dbReference>
<dbReference type="GO" id="GO:0005737">
    <property type="term" value="C:cytoplasm"/>
    <property type="evidence" value="ECO:0007669"/>
    <property type="project" value="UniProtKB-SubCell"/>
</dbReference>
<dbReference type="EC" id="3.1.13.5" evidence="6"/>
<dbReference type="InterPro" id="IPR010997">
    <property type="entry name" value="HRDC-like_sf"/>
</dbReference>
<dbReference type="SMART" id="SM00341">
    <property type="entry name" value="HRDC"/>
    <property type="match status" value="1"/>
</dbReference>
<proteinExistence type="inferred from homology"/>
<dbReference type="AlphaFoldDB" id="A0A9X3AT83"/>
<dbReference type="GO" id="GO:0003676">
    <property type="term" value="F:nucleic acid binding"/>
    <property type="evidence" value="ECO:0007669"/>
    <property type="project" value="InterPro"/>
</dbReference>
<feature type="domain" description="HRDC" evidence="7">
    <location>
        <begin position="216"/>
        <end position="295"/>
    </location>
</feature>
<dbReference type="SUPFAM" id="SSF53098">
    <property type="entry name" value="Ribonuclease H-like"/>
    <property type="match status" value="1"/>
</dbReference>
<dbReference type="RefSeq" id="WP_260976678.1">
    <property type="nucleotide sequence ID" value="NZ_JAOANI010000019.1"/>
</dbReference>
<dbReference type="SMART" id="SM00474">
    <property type="entry name" value="35EXOc"/>
    <property type="match status" value="1"/>
</dbReference>
<evidence type="ECO:0000313" key="9">
    <source>
        <dbReference type="Proteomes" id="UP001147830"/>
    </source>
</evidence>
<comment type="subcellular location">
    <subcellularLocation>
        <location evidence="6">Cytoplasm</location>
    </subcellularLocation>
</comment>
<dbReference type="Pfam" id="PF00570">
    <property type="entry name" value="HRDC"/>
    <property type="match status" value="1"/>
</dbReference>
<comment type="catalytic activity">
    <reaction evidence="6">
        <text>Exonucleolytic cleavage that removes extra residues from the 3'-terminus of tRNA to produce 5'-mononucleotides.</text>
        <dbReference type="EC" id="3.1.13.5"/>
    </reaction>
</comment>
<dbReference type="InterPro" id="IPR044876">
    <property type="entry name" value="HRDC_dom_sf"/>
</dbReference>
<evidence type="ECO:0000313" key="8">
    <source>
        <dbReference type="EMBL" id="MCT7359823.1"/>
    </source>
</evidence>
<evidence type="ECO:0000259" key="7">
    <source>
        <dbReference type="PROSITE" id="PS50967"/>
    </source>
</evidence>
<comment type="function">
    <text evidence="6">Exonuclease involved in the 3' processing of various precursor tRNAs. Initiates hydrolysis at the 3'-terminus of an RNA molecule and releases 5'-mononucleotides.</text>
</comment>
<keyword evidence="4 6" id="KW-0378">Hydrolase</keyword>
<dbReference type="Proteomes" id="UP001147830">
    <property type="component" value="Unassembled WGS sequence"/>
</dbReference>
<organism evidence="8 9">
    <name type="scientific">Thalassolituus pacificus</name>
    <dbReference type="NCBI Taxonomy" id="2975440"/>
    <lineage>
        <taxon>Bacteria</taxon>
        <taxon>Pseudomonadati</taxon>
        <taxon>Pseudomonadota</taxon>
        <taxon>Gammaproteobacteria</taxon>
        <taxon>Oceanospirillales</taxon>
        <taxon>Oceanospirillaceae</taxon>
        <taxon>Thalassolituus</taxon>
    </lineage>
</organism>
<dbReference type="GO" id="GO:0033890">
    <property type="term" value="F:ribonuclease D activity"/>
    <property type="evidence" value="ECO:0007669"/>
    <property type="project" value="UniProtKB-UniRule"/>
</dbReference>
<comment type="caution">
    <text evidence="8">The sequence shown here is derived from an EMBL/GenBank/DDBJ whole genome shotgun (WGS) entry which is preliminary data.</text>
</comment>
<dbReference type="InterPro" id="IPR036397">
    <property type="entry name" value="RNaseH_sf"/>
</dbReference>
<dbReference type="GO" id="GO:0042780">
    <property type="term" value="P:tRNA 3'-end processing"/>
    <property type="evidence" value="ECO:0007669"/>
    <property type="project" value="UniProtKB-UniRule"/>
</dbReference>
<dbReference type="SUPFAM" id="SSF47819">
    <property type="entry name" value="HRDC-like"/>
    <property type="match status" value="2"/>
</dbReference>
<dbReference type="Pfam" id="PF01612">
    <property type="entry name" value="DNA_pol_A_exo1"/>
    <property type="match status" value="1"/>
</dbReference>
<reference evidence="8" key="1">
    <citation type="journal article" date="2022" name="Front. Microbiol.">
        <title>Genome-based taxonomic rearrangement of Oceanobacter-related bacteria including the description of Thalassolituus hydrocarbonoclasticus sp. nov. and Thalassolituus pacificus sp. nov. and emended description of the genus Thalassolituus.</title>
        <authorList>
            <person name="Dong C."/>
            <person name="Wei L."/>
            <person name="Wang J."/>
            <person name="Lai Q."/>
            <person name="Huang Z."/>
            <person name="Shao Z."/>
        </authorList>
    </citation>
    <scope>NUCLEOTIDE SEQUENCE</scope>
    <source>
        <strain evidence="8">59MF3M-4</strain>
    </source>
</reference>
<dbReference type="HAMAP" id="MF_01899">
    <property type="entry name" value="RNase_D"/>
    <property type="match status" value="1"/>
</dbReference>
<dbReference type="InterPro" id="IPR012337">
    <property type="entry name" value="RNaseH-like_sf"/>
</dbReference>
<dbReference type="InterPro" id="IPR006292">
    <property type="entry name" value="RNase_D"/>
</dbReference>
<keyword evidence="9" id="KW-1185">Reference proteome</keyword>
<evidence type="ECO:0000256" key="2">
    <source>
        <dbReference type="ARBA" id="ARBA00022694"/>
    </source>
</evidence>
<dbReference type="Gene3D" id="1.10.150.80">
    <property type="entry name" value="HRDC domain"/>
    <property type="match status" value="2"/>
</dbReference>
<sequence>MTRLKIPQPQWITTEEQLQDACRLWCQEAYIAVDTEFVRTTTFYPEAGLLQIADSHGSYLIDPLTISDWQPLVEVLQHPLVVKVFHACTEDLEVCRRLTGVVPAPLADTQIGGAMAGLGASMGFQRLVKEVLNINLPKEETRSNWLMRPLREEQISYAVADVHYLYRLYPKLVSLLKKLGRQSWLAEDCERLLTLSEKSEKASLYFRRVKLAWKLRPQELLLLQHLVLWREQQARERNVPRSKVVDDNSLWNIARFKPRNRDQLIKAGMRPQAVREDGKLLLDIVSQIQAMDKSLWPRQLDKPLSPQAGQWLKLLKETVVSKAELLNIPPDLLARKKALEALIRSGYPNGPFKLPESLSGWRKAEIGDYLMMILQDQTRVISLRKPSHDESTV</sequence>
<name>A0A9X3AT83_9GAMM</name>
<dbReference type="InterPro" id="IPR002121">
    <property type="entry name" value="HRDC_dom"/>
</dbReference>
<keyword evidence="2 6" id="KW-0819">tRNA processing</keyword>
<dbReference type="EMBL" id="JAOANI010000019">
    <property type="protein sequence ID" value="MCT7359823.1"/>
    <property type="molecule type" value="Genomic_DNA"/>
</dbReference>
<dbReference type="PANTHER" id="PTHR47649">
    <property type="entry name" value="RIBONUCLEASE D"/>
    <property type="match status" value="1"/>
</dbReference>
<gene>
    <name evidence="6 8" type="primary">rnd</name>
    <name evidence="8" type="ORF">NYR02_12455</name>
</gene>
<evidence type="ECO:0000256" key="1">
    <source>
        <dbReference type="ARBA" id="ARBA00022490"/>
    </source>
</evidence>
<dbReference type="PROSITE" id="PS50967">
    <property type="entry name" value="HRDC"/>
    <property type="match status" value="1"/>
</dbReference>
<protein>
    <recommendedName>
        <fullName evidence="6">Ribonuclease D</fullName>
        <shortName evidence="6">RNase D</shortName>
        <ecNumber evidence="6">3.1.13.5</ecNumber>
    </recommendedName>
</protein>
<accession>A0A9X3AT83</accession>
<dbReference type="PANTHER" id="PTHR47649:SF1">
    <property type="entry name" value="RIBONUCLEASE D"/>
    <property type="match status" value="1"/>
</dbReference>
<evidence type="ECO:0000256" key="4">
    <source>
        <dbReference type="ARBA" id="ARBA00022801"/>
    </source>
</evidence>